<dbReference type="SUPFAM" id="SSF52009">
    <property type="entry name" value="Phosphohistidine domain"/>
    <property type="match status" value="1"/>
</dbReference>
<gene>
    <name evidence="4" type="ORF">GCM10009776_06860</name>
</gene>
<reference evidence="4 5" key="1">
    <citation type="journal article" date="2019" name="Int. J. Syst. Evol. Microbiol.">
        <title>The Global Catalogue of Microorganisms (GCM) 10K type strain sequencing project: providing services to taxonomists for standard genome sequencing and annotation.</title>
        <authorList>
            <consortium name="The Broad Institute Genomics Platform"/>
            <consortium name="The Broad Institute Genome Sequencing Center for Infectious Disease"/>
            <person name="Wu L."/>
            <person name="Ma J."/>
        </authorList>
    </citation>
    <scope>NUCLEOTIDE SEQUENCE [LARGE SCALE GENOMIC DNA]</scope>
    <source>
        <strain evidence="4 5">JCM 14901</strain>
    </source>
</reference>
<dbReference type="Proteomes" id="UP001499933">
    <property type="component" value="Unassembled WGS sequence"/>
</dbReference>
<dbReference type="PANTHER" id="PTHR43615">
    <property type="entry name" value="PHOSPHOENOLPYRUVATE SYNTHASE-RELATED"/>
    <property type="match status" value="1"/>
</dbReference>
<dbReference type="Gene3D" id="3.50.30.10">
    <property type="entry name" value="Phosphohistidine domain"/>
    <property type="match status" value="1"/>
</dbReference>
<organism evidence="4 5">
    <name type="scientific">Microbacterium deminutum</name>
    <dbReference type="NCBI Taxonomy" id="344164"/>
    <lineage>
        <taxon>Bacteria</taxon>
        <taxon>Bacillati</taxon>
        <taxon>Actinomycetota</taxon>
        <taxon>Actinomycetes</taxon>
        <taxon>Micrococcales</taxon>
        <taxon>Microbacteriaceae</taxon>
        <taxon>Microbacterium</taxon>
    </lineage>
</organism>
<dbReference type="SUPFAM" id="SSF56059">
    <property type="entry name" value="Glutathione synthetase ATP-binding domain-like"/>
    <property type="match status" value="1"/>
</dbReference>
<keyword evidence="5" id="KW-1185">Reference proteome</keyword>
<dbReference type="PANTHER" id="PTHR43615:SF1">
    <property type="entry name" value="PPDK_N DOMAIN-CONTAINING PROTEIN"/>
    <property type="match status" value="1"/>
</dbReference>
<evidence type="ECO:0000259" key="3">
    <source>
        <dbReference type="Pfam" id="PF01326"/>
    </source>
</evidence>
<dbReference type="Pfam" id="PF00391">
    <property type="entry name" value="PEP-utilizers"/>
    <property type="match status" value="1"/>
</dbReference>
<comment type="caution">
    <text evidence="4">The sequence shown here is derived from an EMBL/GenBank/DDBJ whole genome shotgun (WGS) entry which is preliminary data.</text>
</comment>
<dbReference type="InterPro" id="IPR002192">
    <property type="entry name" value="PPDK_AMP/ATP-bd"/>
</dbReference>
<dbReference type="Gene3D" id="3.30.470.20">
    <property type="entry name" value="ATP-grasp fold, B domain"/>
    <property type="match status" value="1"/>
</dbReference>
<dbReference type="EMBL" id="BAAAOG010000001">
    <property type="protein sequence ID" value="GAA1947489.1"/>
    <property type="molecule type" value="Genomic_DNA"/>
</dbReference>
<evidence type="ECO:0000313" key="4">
    <source>
        <dbReference type="EMBL" id="GAA1947489.1"/>
    </source>
</evidence>
<dbReference type="Gene3D" id="3.30.1490.20">
    <property type="entry name" value="ATP-grasp fold, A domain"/>
    <property type="match status" value="1"/>
</dbReference>
<sequence length="821" mass="86903">MEHVMPLRDVGRTDLAVAGGKGANLGELVRAGFAVPDGFVVTTAAYESALARIPPPSSADAAGSRDAVSGAVLPDDVRDAILAAYERLGGGAVAVRSSATAEDLPGAAFAGQQETFLNVRGGGDVLDAVRRCWASLWSDRAIAYRAQRAIPDAGIRIAVVVQVLIPADIAGVLFSADPVTGERDRIVIDSSPGLGEAVVSGLVTPDHVVLDSQDRVVEHRTGRTEVVIRPADGGGTVADHSSTTGAAPTPAQRGELVAAGRAIAALFGVPQDIEWAFAGDRLWILQARPLTALPPAPRRVNPVRRLMGSIIAELLPVRPYPLDMSTWTLRGHGRILTRMLAEIPAVRLDLPRMLPETGGVVDELVPPEPRPTLRTFSAPARVIRQARRFDTRDWTRDPRFAEFEREIAELRSLEPRSLRWPDLVGIPDRALASLDGLITLRIDYLPHAGVSLARLRLRLALVGLVGQAGPLSRGAHTRTADAVAGLAALARLIASRPEWLRWFRECEPAGFTDGVATDERFADLREPISAYLAEYGHREVRSAFLMSEPTWGEVPALLYSGIDAFLDHPDQAPDTGARIAAAASDRVSSRRLVRLTRSAPAILAAADAARSGIAFREDTHFHAMRAMPILRASMLEAGRRLAAAGVLGEPADVLHLRLAELTALATPEDAGELLRETVRARSARRSGLAGAPLISPATLYPRRRGGGDALAVGTPAGGGRATGPVRVILGPEGFASLRAGEVLVCPYTNPSWTPLFERAAAVVVDTGGLASHAAIVAREYGIPAVMGTGVGTKTLRDGDVVIVDGDSGHVKRASGGARPSP</sequence>
<feature type="domain" description="PEP-utilising enzyme mobile" evidence="2">
    <location>
        <begin position="738"/>
        <end position="808"/>
    </location>
</feature>
<evidence type="ECO:0000313" key="5">
    <source>
        <dbReference type="Proteomes" id="UP001499933"/>
    </source>
</evidence>
<protein>
    <recommendedName>
        <fullName evidence="6">Phosphoenolpyruvate synthase</fullName>
    </recommendedName>
</protein>
<evidence type="ECO:0000259" key="2">
    <source>
        <dbReference type="Pfam" id="PF00391"/>
    </source>
</evidence>
<name>A0ABN2Q9E0_9MICO</name>
<dbReference type="InterPro" id="IPR008279">
    <property type="entry name" value="PEP-util_enz_mobile_dom"/>
</dbReference>
<dbReference type="Pfam" id="PF01326">
    <property type="entry name" value="PPDK_N"/>
    <property type="match status" value="1"/>
</dbReference>
<feature type="domain" description="Pyruvate phosphate dikinase AMP/ATP-binding" evidence="3">
    <location>
        <begin position="17"/>
        <end position="294"/>
    </location>
</feature>
<evidence type="ECO:0008006" key="6">
    <source>
        <dbReference type="Google" id="ProtNLM"/>
    </source>
</evidence>
<dbReference type="InterPro" id="IPR013815">
    <property type="entry name" value="ATP_grasp_subdomain_1"/>
</dbReference>
<evidence type="ECO:0000256" key="1">
    <source>
        <dbReference type="SAM" id="MobiDB-lite"/>
    </source>
</evidence>
<dbReference type="InterPro" id="IPR036637">
    <property type="entry name" value="Phosphohistidine_dom_sf"/>
</dbReference>
<dbReference type="InterPro" id="IPR051549">
    <property type="entry name" value="PEP_Utilizing_Enz"/>
</dbReference>
<feature type="region of interest" description="Disordered" evidence="1">
    <location>
        <begin position="230"/>
        <end position="250"/>
    </location>
</feature>
<accession>A0ABN2Q9E0</accession>
<proteinExistence type="predicted"/>